<evidence type="ECO:0000313" key="1">
    <source>
        <dbReference type="EMBL" id="OJA16068.1"/>
    </source>
</evidence>
<dbReference type="Pfam" id="PF14388">
    <property type="entry name" value="DUF4419"/>
    <property type="match status" value="1"/>
</dbReference>
<dbReference type="EMBL" id="LVVM01002708">
    <property type="protein sequence ID" value="OJA16068.1"/>
    <property type="molecule type" value="Genomic_DNA"/>
</dbReference>
<dbReference type="Proteomes" id="UP000183567">
    <property type="component" value="Unassembled WGS sequence"/>
</dbReference>
<organism evidence="1 2">
    <name type="scientific">Rhizopogon vesiculosus</name>
    <dbReference type="NCBI Taxonomy" id="180088"/>
    <lineage>
        <taxon>Eukaryota</taxon>
        <taxon>Fungi</taxon>
        <taxon>Dikarya</taxon>
        <taxon>Basidiomycota</taxon>
        <taxon>Agaricomycotina</taxon>
        <taxon>Agaricomycetes</taxon>
        <taxon>Agaricomycetidae</taxon>
        <taxon>Boletales</taxon>
        <taxon>Suillineae</taxon>
        <taxon>Rhizopogonaceae</taxon>
        <taxon>Rhizopogon</taxon>
    </lineage>
</organism>
<evidence type="ECO:0000313" key="2">
    <source>
        <dbReference type="Proteomes" id="UP000183567"/>
    </source>
</evidence>
<dbReference type="PANTHER" id="PTHR31252">
    <property type="entry name" value="DUF4419 DOMAIN-CONTAINING PROTEIN"/>
    <property type="match status" value="1"/>
</dbReference>
<reference evidence="1 2" key="1">
    <citation type="submission" date="2016-03" db="EMBL/GenBank/DDBJ databases">
        <title>Comparative genomics of the ectomycorrhizal sister species Rhizopogon vinicolor and Rhizopogon vesiculosus (Basidiomycota: Boletales) reveals a divergence of the mating type B locus.</title>
        <authorList>
            <person name="Mujic A.B."/>
            <person name="Kuo A."/>
            <person name="Tritt A."/>
            <person name="Lipzen A."/>
            <person name="Chen C."/>
            <person name="Johnson J."/>
            <person name="Sharma A."/>
            <person name="Barry K."/>
            <person name="Grigoriev I.V."/>
            <person name="Spatafora J.W."/>
        </authorList>
    </citation>
    <scope>NUCLEOTIDE SEQUENCE [LARGE SCALE GENOMIC DNA]</scope>
    <source>
        <strain evidence="1 2">AM-OR11-056</strain>
    </source>
</reference>
<dbReference type="OrthoDB" id="9978173at2759"/>
<proteinExistence type="predicted"/>
<sequence length="388" mass="44068">MISFCPATHPAVPFSEDHHLHIHSYQDPKTAVLEQTSPQQFKRYNGLLHTSIPTSIDAVRDIIPKDNGFVHTVLEAYNDHRALILRPDDVWTAILIQFSFFVNAHVEQLRAQFVAHDGKKELVVTQRANRYTANFALMARQMTELMHEHVVDPTLRDWIIPEFSTTTDVDRTVYAMTMMGTMKGYFSFKFTLSCGIPRVTLEGEKHDWDAILTRLDRLKQYGAETTAWYRLLLPIISRFVASFDAPDSPENLDFWNRVAHYESGGSGPTYLSGWITAFCVFCEKGSWQGPSLNVDDVQNKSPREPLFHSMRRPEHPVLTLDGVEYAIIDSKDVPCGYSHLDAKLDDNGELLDTVIVAGAVGAQICSDDKSDGMRDTVRPIVGYWWFIV</sequence>
<dbReference type="PANTHER" id="PTHR31252:SF11">
    <property type="entry name" value="DUF4419 DOMAIN-CONTAINING PROTEIN"/>
    <property type="match status" value="1"/>
</dbReference>
<name>A0A1J8QWQ2_9AGAM</name>
<dbReference type="STRING" id="180088.A0A1J8QWQ2"/>
<gene>
    <name evidence="1" type="ORF">AZE42_11386</name>
</gene>
<dbReference type="AlphaFoldDB" id="A0A1J8QWQ2"/>
<dbReference type="InterPro" id="IPR025533">
    <property type="entry name" value="DUF4419"/>
</dbReference>
<accession>A0A1J8QWQ2</accession>
<comment type="caution">
    <text evidence="1">The sequence shown here is derived from an EMBL/GenBank/DDBJ whole genome shotgun (WGS) entry which is preliminary data.</text>
</comment>
<protein>
    <submittedName>
        <fullName evidence="1">Uncharacterized protein</fullName>
    </submittedName>
</protein>
<keyword evidence="2" id="KW-1185">Reference proteome</keyword>